<evidence type="ECO:0000256" key="2">
    <source>
        <dbReference type="ARBA" id="ARBA00022746"/>
    </source>
</evidence>
<comment type="pathway">
    <text evidence="1">Carotenoid biosynthesis.</text>
</comment>
<dbReference type="EMBL" id="JALJOR010000002">
    <property type="protein sequence ID" value="KAK9823667.1"/>
    <property type="molecule type" value="Genomic_DNA"/>
</dbReference>
<dbReference type="InterPro" id="IPR036188">
    <property type="entry name" value="FAD/NAD-bd_sf"/>
</dbReference>
<protein>
    <recommendedName>
        <fullName evidence="4">Amine oxidase domain-containing protein</fullName>
    </recommendedName>
</protein>
<evidence type="ECO:0000313" key="6">
    <source>
        <dbReference type="Proteomes" id="UP001489004"/>
    </source>
</evidence>
<dbReference type="Gene3D" id="3.50.50.60">
    <property type="entry name" value="FAD/NAD(P)-binding domain"/>
    <property type="match status" value="2"/>
</dbReference>
<evidence type="ECO:0000313" key="5">
    <source>
        <dbReference type="EMBL" id="KAK9823667.1"/>
    </source>
</evidence>
<dbReference type="Proteomes" id="UP001489004">
    <property type="component" value="Unassembled WGS sequence"/>
</dbReference>
<dbReference type="Pfam" id="PF01593">
    <property type="entry name" value="Amino_oxidase"/>
    <property type="match status" value="1"/>
</dbReference>
<keyword evidence="3" id="KW-0560">Oxidoreductase</keyword>
<dbReference type="InterPro" id="IPR002937">
    <property type="entry name" value="Amino_oxidase"/>
</dbReference>
<dbReference type="SUPFAM" id="SSF51905">
    <property type="entry name" value="FAD/NAD(P)-binding domain"/>
    <property type="match status" value="1"/>
</dbReference>
<comment type="caution">
    <text evidence="5">The sequence shown here is derived from an EMBL/GenBank/DDBJ whole genome shotgun (WGS) entry which is preliminary data.</text>
</comment>
<evidence type="ECO:0000259" key="4">
    <source>
        <dbReference type="Pfam" id="PF01593"/>
    </source>
</evidence>
<dbReference type="GO" id="GO:0016117">
    <property type="term" value="P:carotenoid biosynthetic process"/>
    <property type="evidence" value="ECO:0007669"/>
    <property type="project" value="UniProtKB-KW"/>
</dbReference>
<evidence type="ECO:0000256" key="1">
    <source>
        <dbReference type="ARBA" id="ARBA00004829"/>
    </source>
</evidence>
<accession>A0AAW1QRG6</accession>
<reference evidence="5 6" key="1">
    <citation type="journal article" date="2024" name="Nat. Commun.">
        <title>Phylogenomics reveals the evolutionary origins of lichenization in chlorophyte algae.</title>
        <authorList>
            <person name="Puginier C."/>
            <person name="Libourel C."/>
            <person name="Otte J."/>
            <person name="Skaloud P."/>
            <person name="Haon M."/>
            <person name="Grisel S."/>
            <person name="Petersen M."/>
            <person name="Berrin J.G."/>
            <person name="Delaux P.M."/>
            <person name="Dal Grande F."/>
            <person name="Keller J."/>
        </authorList>
    </citation>
    <scope>NUCLEOTIDE SEQUENCE [LARGE SCALE GENOMIC DNA]</scope>
    <source>
        <strain evidence="5 6">SAG 2043</strain>
    </source>
</reference>
<evidence type="ECO:0000256" key="3">
    <source>
        <dbReference type="ARBA" id="ARBA00023002"/>
    </source>
</evidence>
<dbReference type="AlphaFoldDB" id="A0AAW1QRG6"/>
<feature type="domain" description="Amine oxidase" evidence="4">
    <location>
        <begin position="2"/>
        <end position="470"/>
    </location>
</feature>
<name>A0AAW1QRG6_9CHLO</name>
<keyword evidence="6" id="KW-1185">Reference proteome</keyword>
<dbReference type="NCBIfam" id="TIGR02734">
    <property type="entry name" value="crtI_fam"/>
    <property type="match status" value="1"/>
</dbReference>
<sequence length="479" mass="52605">MRVTLLEQNSEVGGRAQSLHVDSCRFDTGPSLLLFPDKYREAFAALGSALEEHVDVQRVQPAAYRVFFGDNSRLDLLYDVQAMMQQLEAFEAGAGAKYLAFLAQARAALEMGVDQFIDKDFTGWADLRRLPGLLPLLTRINLLDLLGQHDSRLSCYFKDPRLRALFSFQDLYVGLSPYTAPAVFSLLAATELTDGVWYPMGGFGKVRDGLGRAAEACGVVVRTGAEVTHIHSSASGVSGVSLANGEFLPADIVVANRDLPAAYPLLRTAYGDAAHAQLASKQYSAAVISYNWCLDKRADQLLHHNVFLSDQYEKSWHRARSPDQLQDRPNLYIHAPARTDPSAAPAGSDSIMVLLPVANMQETGTDDYRELVDAGRDATLRTLQQAGIGNLRPHIKHERVISPPEWRQRYALQHGAAFGMAHGLDQLAVFRPPNKDSKVEGLYFVGASTRPGNGVPLVLISARLTAERILTDYRISVQG</sequence>
<gene>
    <name evidence="5" type="ORF">WJX72_004529</name>
</gene>
<dbReference type="InterPro" id="IPR014105">
    <property type="entry name" value="Carotenoid/retinoid_OxRdtase"/>
</dbReference>
<proteinExistence type="predicted"/>
<organism evidence="5 6">
    <name type="scientific">[Myrmecia] bisecta</name>
    <dbReference type="NCBI Taxonomy" id="41462"/>
    <lineage>
        <taxon>Eukaryota</taxon>
        <taxon>Viridiplantae</taxon>
        <taxon>Chlorophyta</taxon>
        <taxon>core chlorophytes</taxon>
        <taxon>Trebouxiophyceae</taxon>
        <taxon>Trebouxiales</taxon>
        <taxon>Trebouxiaceae</taxon>
        <taxon>Myrmecia</taxon>
    </lineage>
</organism>
<dbReference type="PANTHER" id="PTHR43734">
    <property type="entry name" value="PHYTOENE DESATURASE"/>
    <property type="match status" value="1"/>
</dbReference>
<dbReference type="PANTHER" id="PTHR43734:SF1">
    <property type="entry name" value="PHYTOENE DESATURASE"/>
    <property type="match status" value="1"/>
</dbReference>
<keyword evidence="2" id="KW-0125">Carotenoid biosynthesis</keyword>
<dbReference type="GO" id="GO:0016491">
    <property type="term" value="F:oxidoreductase activity"/>
    <property type="evidence" value="ECO:0007669"/>
    <property type="project" value="UniProtKB-KW"/>
</dbReference>